<gene>
    <name evidence="4" type="ORF">BN851_0016810</name>
</gene>
<dbReference type="EMBL" id="CBMG010000348">
    <property type="protein sequence ID" value="CEG03245.1"/>
    <property type="molecule type" value="Genomic_DNA"/>
</dbReference>
<evidence type="ECO:0000313" key="4">
    <source>
        <dbReference type="EMBL" id="CEG03245.1"/>
    </source>
</evidence>
<keyword evidence="2" id="KW-0456">Lyase</keyword>
<protein>
    <submittedName>
        <fullName evidence="4">WGS project CBMG000000000 data, contig CS5907-c000348</fullName>
    </submittedName>
</protein>
<dbReference type="InterPro" id="IPR022237">
    <property type="entry name" value="PsiD-like"/>
</dbReference>
<name>A0A096PDV1_9HYPO</name>
<dbReference type="InterPro" id="IPR003817">
    <property type="entry name" value="PS_Dcarbxylase"/>
</dbReference>
<dbReference type="GO" id="GO:0006646">
    <property type="term" value="P:phosphatidylethanolamine biosynthetic process"/>
    <property type="evidence" value="ECO:0007669"/>
    <property type="project" value="TreeGrafter"/>
</dbReference>
<reference evidence="4" key="1">
    <citation type="submission" date="2013-05" db="EMBL/GenBank/DDBJ databases">
        <title>Draft genome sequences of six wheat associated Fusarium spp. isolates.</title>
        <authorList>
            <person name="Moolhuijzen P.M."/>
            <person name="Manners J.M."/>
            <person name="Wilcox S."/>
            <person name="Bellgard M.I."/>
            <person name="Gardiner D.M."/>
        </authorList>
    </citation>
    <scope>NUCLEOTIDE SEQUENCE</scope>
    <source>
        <strain evidence="4">CS5907</strain>
        <strain evidence="4">CS5907</strain>
    </source>
</reference>
<comment type="caution">
    <text evidence="4">The sequence shown here is derived from an EMBL/GenBank/DDBJ whole genome shotgun (WGS) entry which is preliminary data.</text>
</comment>
<dbReference type="GO" id="GO:0005739">
    <property type="term" value="C:mitochondrion"/>
    <property type="evidence" value="ECO:0007669"/>
    <property type="project" value="TreeGrafter"/>
</dbReference>
<dbReference type="Pfam" id="PF12588">
    <property type="entry name" value="PSDC"/>
    <property type="match status" value="1"/>
</dbReference>
<accession>A0A096PDV1</accession>
<organism evidence="4">
    <name type="scientific">Fusarium acuminatum CS5907</name>
    <dbReference type="NCBI Taxonomy" id="1318461"/>
    <lineage>
        <taxon>Eukaryota</taxon>
        <taxon>Fungi</taxon>
        <taxon>Dikarya</taxon>
        <taxon>Ascomycota</taxon>
        <taxon>Pezizomycotina</taxon>
        <taxon>Sordariomycetes</taxon>
        <taxon>Hypocreomycetidae</taxon>
        <taxon>Hypocreales</taxon>
        <taxon>Nectriaceae</taxon>
        <taxon>Fusarium</taxon>
        <taxon>Fusarium tricinctum species complex</taxon>
    </lineage>
</organism>
<evidence type="ECO:0000256" key="2">
    <source>
        <dbReference type="ARBA" id="ARBA00023239"/>
    </source>
</evidence>
<dbReference type="GO" id="GO:0004609">
    <property type="term" value="F:phosphatidylserine decarboxylase activity"/>
    <property type="evidence" value="ECO:0007669"/>
    <property type="project" value="InterPro"/>
</dbReference>
<evidence type="ECO:0000259" key="3">
    <source>
        <dbReference type="Pfam" id="PF12588"/>
    </source>
</evidence>
<dbReference type="Pfam" id="PF02666">
    <property type="entry name" value="PS_Dcarbxylase"/>
    <property type="match status" value="1"/>
</dbReference>
<dbReference type="PANTHER" id="PTHR10067">
    <property type="entry name" value="PHOSPHATIDYLSERINE DECARBOXYLASE"/>
    <property type="match status" value="1"/>
</dbReference>
<proteinExistence type="predicted"/>
<evidence type="ECO:0000256" key="1">
    <source>
        <dbReference type="ARBA" id="ARBA00022793"/>
    </source>
</evidence>
<feature type="domain" description="L-tryptophan decarboxylase PsiD-like" evidence="3">
    <location>
        <begin position="23"/>
        <end position="161"/>
    </location>
</feature>
<keyword evidence="1" id="KW-0210">Decarboxylase</keyword>
<dbReference type="AlphaFoldDB" id="A0A096PDV1"/>
<sequence length="434" mass="49245">MATWLNDLINYVDDRKNNNVLCPTVQSLRDLIESKAEIQKLASGMWEEAPIIYTEDKDFLSKKLVRDYNHMLQLLNVVVQEVAPSWCSIGLTSGLVGAPFATILQWAMGTESGFAFFRRTDVNEKFKLLMNTWRDDVLMTAKSQYVLTSGKNGWLSKDAMAVLERESNQIGEELRFDELFKCDPISDPVHWKFKTWDEFFVREFRDIDKLRPVAYAGNPEWIVNPCEYRPYAVKTNVKEKDQFWIKGHNYSVSDMMDNHDFVPQFVGGTVYQAFLSPFSYHRWASPVSGKVVAAKVVDGDYFSEPPSKVYEGPKNYDLWPSDRAQAYLSHVATRAVLFIEAPQPVGLMCVVFIGMADVSSCDIVEKFSRNLPQPVKKGDEIGMFHHGGSSCALIFRKGVKLDFVPEAMPTASPTNRPVRGALARVRVDQGCQIS</sequence>
<dbReference type="PANTHER" id="PTHR10067:SF9">
    <property type="entry name" value="PHOSPHATIDYLSERINE DECARBOXYLASE FAMILY PROTEIN (AFU_ORTHOLOGUE AFUA_7G01730)"/>
    <property type="match status" value="1"/>
</dbReference>